<dbReference type="PANTHER" id="PTHR43802">
    <property type="entry name" value="ENOYL-COA HYDRATASE"/>
    <property type="match status" value="1"/>
</dbReference>
<dbReference type="PANTHER" id="PTHR43802:SF1">
    <property type="entry name" value="IP11341P-RELATED"/>
    <property type="match status" value="1"/>
</dbReference>
<dbReference type="EMBL" id="BMXA01000007">
    <property type="protein sequence ID" value="GHA18575.1"/>
    <property type="molecule type" value="Genomic_DNA"/>
</dbReference>
<evidence type="ECO:0000256" key="1">
    <source>
        <dbReference type="ARBA" id="ARBA00005254"/>
    </source>
</evidence>
<evidence type="ECO:0000313" key="3">
    <source>
        <dbReference type="Proteomes" id="UP000614811"/>
    </source>
</evidence>
<reference evidence="2" key="2">
    <citation type="submission" date="2020-09" db="EMBL/GenBank/DDBJ databases">
        <authorList>
            <person name="Sun Q."/>
            <person name="Kim S."/>
        </authorList>
    </citation>
    <scope>NUCLEOTIDE SEQUENCE</scope>
    <source>
        <strain evidence="2">KCTC 12711</strain>
    </source>
</reference>
<keyword evidence="3" id="KW-1185">Reference proteome</keyword>
<protein>
    <recommendedName>
        <fullName evidence="4">Enoyl-CoA hydratase</fullName>
    </recommendedName>
</protein>
<dbReference type="SUPFAM" id="SSF52096">
    <property type="entry name" value="ClpP/crotonase"/>
    <property type="match status" value="1"/>
</dbReference>
<name>A0A918S378_9GAMM</name>
<comment type="caution">
    <text evidence="2">The sequence shown here is derived from an EMBL/GenBank/DDBJ whole genome shotgun (WGS) entry which is preliminary data.</text>
</comment>
<organism evidence="2 3">
    <name type="scientific">Arenicella chitinivorans</name>
    <dbReference type="NCBI Taxonomy" id="1329800"/>
    <lineage>
        <taxon>Bacteria</taxon>
        <taxon>Pseudomonadati</taxon>
        <taxon>Pseudomonadota</taxon>
        <taxon>Gammaproteobacteria</taxon>
        <taxon>Arenicellales</taxon>
        <taxon>Arenicellaceae</taxon>
        <taxon>Arenicella</taxon>
    </lineage>
</organism>
<dbReference type="InterPro" id="IPR001753">
    <property type="entry name" value="Enoyl-CoA_hydra/iso"/>
</dbReference>
<dbReference type="GO" id="GO:0003824">
    <property type="term" value="F:catalytic activity"/>
    <property type="evidence" value="ECO:0007669"/>
    <property type="project" value="UniProtKB-ARBA"/>
</dbReference>
<dbReference type="RefSeq" id="WP_189402549.1">
    <property type="nucleotide sequence ID" value="NZ_BMXA01000007.1"/>
</dbReference>
<dbReference type="Proteomes" id="UP000614811">
    <property type="component" value="Unassembled WGS sequence"/>
</dbReference>
<proteinExistence type="inferred from homology"/>
<sequence>MTTILTREHDGVFTITFNRPDAFNAFTPAMLHDFLAALEQANHDEACKVVVVNGNGRGFSAGVDLKILQGIEPKAGKIGDVFDTIANQVTYAIRTHRLPVIAKVHGACFTGALELALSCDFIIADADTKFGDTHAKWGLRPTWGMAQNLARAVGVRRARQLSFSAAVFSGRQALDWGLVNDVAEGADALDQLVADLTTQICDGSTAAIQAYKTLYQIHERYQPLEDALMHENAEQFPDINDTSDRLGAFGA</sequence>
<comment type="similarity">
    <text evidence="1">Belongs to the enoyl-CoA hydratase/isomerase family.</text>
</comment>
<dbReference type="InterPro" id="IPR029045">
    <property type="entry name" value="ClpP/crotonase-like_dom_sf"/>
</dbReference>
<accession>A0A918S378</accession>
<reference evidence="2" key="1">
    <citation type="journal article" date="2014" name="Int. J. Syst. Evol. Microbiol.">
        <title>Complete genome sequence of Corynebacterium casei LMG S-19264T (=DSM 44701T), isolated from a smear-ripened cheese.</title>
        <authorList>
            <consortium name="US DOE Joint Genome Institute (JGI-PGF)"/>
            <person name="Walter F."/>
            <person name="Albersmeier A."/>
            <person name="Kalinowski J."/>
            <person name="Ruckert C."/>
        </authorList>
    </citation>
    <scope>NUCLEOTIDE SEQUENCE</scope>
    <source>
        <strain evidence="2">KCTC 12711</strain>
    </source>
</reference>
<gene>
    <name evidence="2" type="ORF">GCM10008090_30220</name>
</gene>
<dbReference type="CDD" id="cd06558">
    <property type="entry name" value="crotonase-like"/>
    <property type="match status" value="1"/>
</dbReference>
<evidence type="ECO:0000313" key="2">
    <source>
        <dbReference type="EMBL" id="GHA18575.1"/>
    </source>
</evidence>
<dbReference type="AlphaFoldDB" id="A0A918S378"/>
<dbReference type="Pfam" id="PF00378">
    <property type="entry name" value="ECH_1"/>
    <property type="match status" value="1"/>
</dbReference>
<evidence type="ECO:0008006" key="4">
    <source>
        <dbReference type="Google" id="ProtNLM"/>
    </source>
</evidence>
<dbReference type="Gene3D" id="3.90.226.10">
    <property type="entry name" value="2-enoyl-CoA Hydratase, Chain A, domain 1"/>
    <property type="match status" value="1"/>
</dbReference>